<evidence type="ECO:0000313" key="8">
    <source>
        <dbReference type="Proteomes" id="UP000423525"/>
    </source>
</evidence>
<evidence type="ECO:0000313" key="6">
    <source>
        <dbReference type="EMBL" id="MDT9410235.1"/>
    </source>
</evidence>
<dbReference type="InterPro" id="IPR002470">
    <property type="entry name" value="Peptidase_S9A"/>
</dbReference>
<accession>A0A6I8MDQ0</accession>
<keyword evidence="9" id="KW-1185">Reference proteome</keyword>
<dbReference type="InterPro" id="IPR051167">
    <property type="entry name" value="Prolyl_oligopep/macrocyclase"/>
</dbReference>
<dbReference type="EMBL" id="JARUHM010000005">
    <property type="protein sequence ID" value="MDT9410235.1"/>
    <property type="molecule type" value="Genomic_DNA"/>
</dbReference>
<name>A0A6I8MDQ0_9CORY</name>
<evidence type="ECO:0000256" key="2">
    <source>
        <dbReference type="ARBA" id="ARBA00022801"/>
    </source>
</evidence>
<dbReference type="Proteomes" id="UP000423525">
    <property type="component" value="Chromosome"/>
</dbReference>
<keyword evidence="3" id="KW-0720">Serine protease</keyword>
<gene>
    <name evidence="7" type="ORF">FRC0190_00362</name>
    <name evidence="6" type="ORF">P8T80_02350</name>
</gene>
<proteinExistence type="predicted"/>
<dbReference type="PANTHER" id="PTHR42881:SF13">
    <property type="entry name" value="PROLYL ENDOPEPTIDASE"/>
    <property type="match status" value="1"/>
</dbReference>
<dbReference type="GO" id="GO:0006508">
    <property type="term" value="P:proteolysis"/>
    <property type="evidence" value="ECO:0007669"/>
    <property type="project" value="UniProtKB-KW"/>
</dbReference>
<dbReference type="InterPro" id="IPR023302">
    <property type="entry name" value="Pept_S9A_N"/>
</dbReference>
<evidence type="ECO:0000256" key="3">
    <source>
        <dbReference type="ARBA" id="ARBA00022825"/>
    </source>
</evidence>
<dbReference type="PRINTS" id="PR00862">
    <property type="entry name" value="PROLIGOPTASE"/>
</dbReference>
<evidence type="ECO:0000259" key="5">
    <source>
        <dbReference type="Pfam" id="PF02897"/>
    </source>
</evidence>
<protein>
    <submittedName>
        <fullName evidence="6">Prolyl oligopeptidase family serine peptidase</fullName>
    </submittedName>
    <submittedName>
        <fullName evidence="7">S9 family peptidase</fullName>
    </submittedName>
</protein>
<dbReference type="GO" id="GO:0004252">
    <property type="term" value="F:serine-type endopeptidase activity"/>
    <property type="evidence" value="ECO:0007669"/>
    <property type="project" value="InterPro"/>
</dbReference>
<dbReference type="KEGG" id="crf:FRC0190_00362"/>
<evidence type="ECO:0000256" key="1">
    <source>
        <dbReference type="ARBA" id="ARBA00022670"/>
    </source>
</evidence>
<dbReference type="Gene3D" id="3.40.50.1820">
    <property type="entry name" value="alpha/beta hydrolase"/>
    <property type="match status" value="1"/>
</dbReference>
<evidence type="ECO:0000313" key="9">
    <source>
        <dbReference type="Proteomes" id="UP001265983"/>
    </source>
</evidence>
<dbReference type="InterPro" id="IPR001375">
    <property type="entry name" value="Peptidase_S9_cat"/>
</dbReference>
<dbReference type="SUPFAM" id="SSF50993">
    <property type="entry name" value="Peptidase/esterase 'gauge' domain"/>
    <property type="match status" value="1"/>
</dbReference>
<organism evidence="7 8">
    <name type="scientific">Corynebacterium rouxii</name>
    <dbReference type="NCBI Taxonomy" id="2719119"/>
    <lineage>
        <taxon>Bacteria</taxon>
        <taxon>Bacillati</taxon>
        <taxon>Actinomycetota</taxon>
        <taxon>Actinomycetes</taxon>
        <taxon>Mycobacteriales</taxon>
        <taxon>Corynebacteriaceae</taxon>
        <taxon>Corynebacterium</taxon>
    </lineage>
</organism>
<feature type="domain" description="Peptidase S9A N-terminal" evidence="5">
    <location>
        <begin position="305"/>
        <end position="386"/>
    </location>
</feature>
<dbReference type="EMBL" id="LR738855">
    <property type="protein sequence ID" value="VZH84338.1"/>
    <property type="molecule type" value="Genomic_DNA"/>
</dbReference>
<reference evidence="7 8" key="1">
    <citation type="submission" date="2019-11" db="EMBL/GenBank/DDBJ databases">
        <authorList>
            <person name="Brisse S."/>
        </authorList>
    </citation>
    <scope>NUCLEOTIDE SEQUENCE [LARGE SCALE GENOMIC DNA]</scope>
    <source>
        <strain evidence="7">FRC0190</strain>
    </source>
</reference>
<feature type="domain" description="Peptidase S9 prolyl oligopeptidase catalytic" evidence="4">
    <location>
        <begin position="459"/>
        <end position="661"/>
    </location>
</feature>
<dbReference type="GO" id="GO:0070012">
    <property type="term" value="F:oligopeptidase activity"/>
    <property type="evidence" value="ECO:0007669"/>
    <property type="project" value="TreeGrafter"/>
</dbReference>
<dbReference type="GO" id="GO:0005829">
    <property type="term" value="C:cytosol"/>
    <property type="evidence" value="ECO:0007669"/>
    <property type="project" value="TreeGrafter"/>
</dbReference>
<keyword evidence="1" id="KW-0645">Protease</keyword>
<dbReference type="RefSeq" id="WP_155871457.1">
    <property type="nucleotide sequence ID" value="NZ_CP168248.1"/>
</dbReference>
<evidence type="ECO:0000259" key="4">
    <source>
        <dbReference type="Pfam" id="PF00326"/>
    </source>
</evidence>
<evidence type="ECO:0000313" key="7">
    <source>
        <dbReference type="EMBL" id="VZH84338.1"/>
    </source>
</evidence>
<dbReference type="Gene3D" id="2.130.10.120">
    <property type="entry name" value="Prolyl oligopeptidase, N-terminal domain"/>
    <property type="match status" value="1"/>
</dbReference>
<feature type="domain" description="Peptidase S9A N-terminal" evidence="5">
    <location>
        <begin position="13"/>
        <end position="199"/>
    </location>
</feature>
<sequence>MHHPPVEELELIDSPAALEWARAWSQATQEKWSNDELQRSIHEALDTDARIPYVTRRGEYLYNFWRDRDHPRGVWRRTTLESFAGDSPQWQVLIDVDRLAASEEESWVWKGAHVRPHHFDRALIRLSRGGADAVEIREFDLATGSFVEDQAFAVPEAKTQVCWVDRDTVLVGTDMGAGSLTESGYPARVHVWRRGTELADAEEFFCGLTSDLAVSAWAETAPGFERLFVRRALDFYRSRTFIQRDGHLQIIEVPEDCTVVVHREWMYVLPREEYASIPSGGVGAILFEDFLAGRRDFCAVFTPTAQSSVQDLTLTASYVVLTILEDVTSRIEVVDRGAPGSASRRINVGDMVTARVVAADSESDELWLGASSFTQPDTLYRVELGRHTIPEVVKQAPALFDACRLETRQHWATSADGTKIPYFIVGDFSQGPRPTLVGGYGGFEVSLVPGYSSIRGRAWLSKGNYFVQPNLRGGGEFGPRWHESVIRRHRVKIYEDHQAVLADLRQRGYASQIAVRGGSNGGLLTSVALTRYPEAIDAAVIQVPLTDMLRYHTWSAGASWMAEYGDPDDPAERAVLESYSPLHHVAARAQVTYPPALVTTSTRDDRVHPAHARLFARALKVAGQAVDYWENSEGGHAGAADNAQVAASEAMIYTWLLDALGGAR</sequence>
<dbReference type="AlphaFoldDB" id="A0A6I8MDQ0"/>
<keyword evidence="2" id="KW-0378">Hydrolase</keyword>
<dbReference type="InterPro" id="IPR029058">
    <property type="entry name" value="AB_hydrolase_fold"/>
</dbReference>
<dbReference type="Proteomes" id="UP001265983">
    <property type="component" value="Unassembled WGS sequence"/>
</dbReference>
<dbReference type="PANTHER" id="PTHR42881">
    <property type="entry name" value="PROLYL ENDOPEPTIDASE"/>
    <property type="match status" value="1"/>
</dbReference>
<reference evidence="6 9" key="2">
    <citation type="submission" date="2023-03" db="EMBL/GenBank/DDBJ databases">
        <title>Whole genome sequence of the first Corynebacterium rouxii strains isolated in Brazil: a recent member of Corynebacterium diphtheriae complex.</title>
        <authorList>
            <person name="Vieira V."/>
            <person name="Ramos J.N."/>
            <person name="Araujo M.R.B."/>
            <person name="Baio P.V."/>
            <person name="Sant'Anna L.O."/>
            <person name="Veras J.F.C."/>
            <person name="Vieira E.M.D."/>
            <person name="Sousa M.A.B."/>
            <person name="Camargo C.H."/>
            <person name="Sacchi C.T."/>
            <person name="Campos K.R."/>
            <person name="Santos M.B.N."/>
            <person name="Bokermann S."/>
            <person name="Alvim L.B."/>
            <person name="Santos L.S."/>
            <person name="Mattos-Guaraldi A.L."/>
        </authorList>
    </citation>
    <scope>NUCLEOTIDE SEQUENCE [LARGE SCALE GENOMIC DNA]</scope>
    <source>
        <strain evidence="6 9">70862</strain>
    </source>
</reference>
<dbReference type="Pfam" id="PF00326">
    <property type="entry name" value="Peptidase_S9"/>
    <property type="match status" value="1"/>
</dbReference>
<dbReference type="Pfam" id="PF02897">
    <property type="entry name" value="Peptidase_S9_N"/>
    <property type="match status" value="2"/>
</dbReference>
<dbReference type="SUPFAM" id="SSF53474">
    <property type="entry name" value="alpha/beta-Hydrolases"/>
    <property type="match status" value="1"/>
</dbReference>